<dbReference type="Proteomes" id="UP001232163">
    <property type="component" value="Unassembled WGS sequence"/>
</dbReference>
<feature type="domain" description="Gp5/Type VI secretion system Vgr protein OB-fold" evidence="1">
    <location>
        <begin position="379"/>
        <end position="452"/>
    </location>
</feature>
<accession>A0ABT9MHA8</accession>
<evidence type="ECO:0000259" key="1">
    <source>
        <dbReference type="Pfam" id="PF04717"/>
    </source>
</evidence>
<dbReference type="Gene3D" id="3.55.50.10">
    <property type="entry name" value="Baseplate protein-like domains"/>
    <property type="match status" value="1"/>
</dbReference>
<dbReference type="Pfam" id="PF04717">
    <property type="entry name" value="Phage_base_V"/>
    <property type="match status" value="1"/>
</dbReference>
<dbReference type="Gene3D" id="3.30.1920.10">
    <property type="entry name" value="Baseplate protein-like domains - 2 layer sandwich fold"/>
    <property type="match status" value="1"/>
</dbReference>
<dbReference type="Gene3D" id="2.30.300.10">
    <property type="entry name" value="Baseplate protein-like domain - beta roll fold"/>
    <property type="match status" value="1"/>
</dbReference>
<proteinExistence type="predicted"/>
<dbReference type="EMBL" id="JAURUR010000017">
    <property type="protein sequence ID" value="MDP9765977.1"/>
    <property type="molecule type" value="Genomic_DNA"/>
</dbReference>
<comment type="caution">
    <text evidence="2">The sequence shown here is derived from an EMBL/GenBank/DDBJ whole genome shotgun (WGS) entry which is preliminary data.</text>
</comment>
<dbReference type="InterPro" id="IPR047702">
    <property type="entry name" value="VgrG-rel"/>
</dbReference>
<dbReference type="Gene3D" id="2.40.50.230">
    <property type="entry name" value="Gp5 N-terminal domain"/>
    <property type="match status" value="1"/>
</dbReference>
<dbReference type="SUPFAM" id="SSF69255">
    <property type="entry name" value="gp5 N-terminal domain-like"/>
    <property type="match status" value="1"/>
</dbReference>
<dbReference type="InterPro" id="IPR023399">
    <property type="entry name" value="Baseplate-like_2-layer_sand"/>
</dbReference>
<dbReference type="SUPFAM" id="SSF69279">
    <property type="entry name" value="Phage tail proteins"/>
    <property type="match status" value="1"/>
</dbReference>
<reference evidence="2 3" key="1">
    <citation type="submission" date="2023-07" db="EMBL/GenBank/DDBJ databases">
        <title>Genomic Encyclopedia of Type Strains, Phase IV (KMG-IV): sequencing the most valuable type-strain genomes for metagenomic binning, comparative biology and taxonomic classification.</title>
        <authorList>
            <person name="Goeker M."/>
        </authorList>
    </citation>
    <scope>NUCLEOTIDE SEQUENCE [LARGE SCALE GENOMIC DNA]</scope>
    <source>
        <strain evidence="2 3">NIO-1023</strain>
    </source>
</reference>
<evidence type="ECO:0000313" key="2">
    <source>
        <dbReference type="EMBL" id="MDP9765977.1"/>
    </source>
</evidence>
<sequence length="592" mass="64312">MTAARTAQRPTDGAVSILFLKIDGQDMDRGLFEQIDEIQVESSLQLPDVATVTFRDPLGNLVDDEKLKLGTKIKVVARVQKNEETVFDGEIVEIEPRYTQATQQLRLRAFDRLHRLARGTHTRSFQNVSDMDLVKKLAGEAGMSAKVQGGGVVHPYVLQHNQTNLAFLRERASRLGMILYADGNNLHCEPLKGDTPITLTWGDNLYEFLPRLTSMKQTSKHTVRSWDPQQKRAVVGQATKGRGKAQVAEGTQSEQVAQQAFNMPADETSSTLIVRDQGYAAAIAEAQRNVTAEHLLEARGTSAGYPRLTAGNILSVRNVGQRFSGEYVASSVRHLYRNGEGYSTEFVVSGSQADSLATLVRSSAGQGEQGYTPIQGLMIGIVTNNDDPENQGRVKVKLPALTEDDESDWARVVNIGGGSHRGTHVLPEVNDEVLVGFEHGDIHHPYILGGLWNGNDQPPQPSGKTVKNGKVIKRTLRTRLGHELVFDDPEGSDPPKVTIKTSGNHTVVLNDDKKAPSIAIQTSGNQTVTLKDGSSPSIHLKDKSGNEVIIDTSSGTVRIKGNSRIELKANAGISIDGGGGMVDIRGSMINLN</sequence>
<name>A0ABT9MHA8_9DEIO</name>
<dbReference type="RefSeq" id="WP_307468677.1">
    <property type="nucleotide sequence ID" value="NZ_JAURUR010000017.1"/>
</dbReference>
<protein>
    <submittedName>
        <fullName evidence="2">Rhs element Vgr protein</fullName>
    </submittedName>
</protein>
<organism evidence="2 3">
    <name type="scientific">Deinococcus enclensis</name>
    <dbReference type="NCBI Taxonomy" id="1049582"/>
    <lineage>
        <taxon>Bacteria</taxon>
        <taxon>Thermotogati</taxon>
        <taxon>Deinococcota</taxon>
        <taxon>Deinococci</taxon>
        <taxon>Deinococcales</taxon>
        <taxon>Deinococcaceae</taxon>
        <taxon>Deinococcus</taxon>
    </lineage>
</organism>
<dbReference type="Pfam" id="PF05954">
    <property type="entry name" value="Phage_GPD"/>
    <property type="match status" value="1"/>
</dbReference>
<dbReference type="InterPro" id="IPR006531">
    <property type="entry name" value="Gp5/Vgr_OB"/>
</dbReference>
<dbReference type="NCBIfam" id="NF033848">
    <property type="entry name" value="VgrG_rel"/>
    <property type="match status" value="1"/>
</dbReference>
<keyword evidence="3" id="KW-1185">Reference proteome</keyword>
<dbReference type="InterPro" id="IPR037026">
    <property type="entry name" value="Vgr_OB-fold_dom_sf"/>
</dbReference>
<gene>
    <name evidence="2" type="ORF">QO006_003435</name>
</gene>
<evidence type="ECO:0000313" key="3">
    <source>
        <dbReference type="Proteomes" id="UP001232163"/>
    </source>
</evidence>
<dbReference type="SUPFAM" id="SSF69349">
    <property type="entry name" value="Phage fibre proteins"/>
    <property type="match status" value="1"/>
</dbReference>